<organism evidence="8 9">
    <name type="scientific">Phycomyces blakesleeanus</name>
    <dbReference type="NCBI Taxonomy" id="4837"/>
    <lineage>
        <taxon>Eukaryota</taxon>
        <taxon>Fungi</taxon>
        <taxon>Fungi incertae sedis</taxon>
        <taxon>Mucoromycota</taxon>
        <taxon>Mucoromycotina</taxon>
        <taxon>Mucoromycetes</taxon>
        <taxon>Mucorales</taxon>
        <taxon>Phycomycetaceae</taxon>
        <taxon>Phycomyces</taxon>
    </lineage>
</organism>
<feature type="region of interest" description="Disordered" evidence="6">
    <location>
        <begin position="332"/>
        <end position="386"/>
    </location>
</feature>
<dbReference type="PANTHER" id="PTHR21535">
    <property type="entry name" value="MAGNESIUM AND COBALT TRANSPORT PROTEIN/MITOCHONDRIAL IMPORT INNER MEMBRANE TRANSLOCASE SUBUNIT TIM8"/>
    <property type="match status" value="1"/>
</dbReference>
<evidence type="ECO:0000256" key="1">
    <source>
        <dbReference type="ARBA" id="ARBA00004141"/>
    </source>
</evidence>
<gene>
    <name evidence="8" type="ORF">J3Q64DRAFT_1876677</name>
</gene>
<comment type="subcellular location">
    <subcellularLocation>
        <location evidence="1">Membrane</location>
        <topology evidence="1">Multi-pass membrane protein</topology>
    </subcellularLocation>
</comment>
<dbReference type="EMBL" id="JBCLYO010000030">
    <property type="protein sequence ID" value="KAL0076859.1"/>
    <property type="molecule type" value="Genomic_DNA"/>
</dbReference>
<name>A0ABR3ALZ9_PHYBL</name>
<evidence type="ECO:0000256" key="7">
    <source>
        <dbReference type="SAM" id="Phobius"/>
    </source>
</evidence>
<dbReference type="Gene3D" id="3.30.460.20">
    <property type="entry name" value="CorA soluble domain-like"/>
    <property type="match status" value="1"/>
</dbReference>
<evidence type="ECO:0000313" key="9">
    <source>
        <dbReference type="Proteomes" id="UP001448207"/>
    </source>
</evidence>
<feature type="transmembrane region" description="Helical" evidence="7">
    <location>
        <begin position="489"/>
        <end position="510"/>
    </location>
</feature>
<dbReference type="PANTHER" id="PTHR21535:SF51">
    <property type="entry name" value="MANGANESE RESISTANCE PROTEIN MNR2"/>
    <property type="match status" value="1"/>
</dbReference>
<keyword evidence="3 7" id="KW-0812">Transmembrane</keyword>
<reference evidence="8 9" key="1">
    <citation type="submission" date="2024-04" db="EMBL/GenBank/DDBJ databases">
        <title>Symmetric and asymmetric DNA N6-adenine methylation regulates different biological responses in Mucorales.</title>
        <authorList>
            <consortium name="Lawrence Berkeley National Laboratory"/>
            <person name="Lax C."/>
            <person name="Mondo S.J."/>
            <person name="Osorio-Concepcion M."/>
            <person name="Muszewska A."/>
            <person name="Corrochano-Luque M."/>
            <person name="Gutierrez G."/>
            <person name="Riley R."/>
            <person name="Lipzen A."/>
            <person name="Guo J."/>
            <person name="Hundley H."/>
            <person name="Amirebrahimi M."/>
            <person name="Ng V."/>
            <person name="Lorenzo-Gutierrez D."/>
            <person name="Binder U."/>
            <person name="Yang J."/>
            <person name="Song Y."/>
            <person name="Canovas D."/>
            <person name="Navarro E."/>
            <person name="Freitag M."/>
            <person name="Gabaldon T."/>
            <person name="Grigoriev I.V."/>
            <person name="Corrochano L.M."/>
            <person name="Nicolas F.E."/>
            <person name="Garre V."/>
        </authorList>
    </citation>
    <scope>NUCLEOTIDE SEQUENCE [LARGE SCALE GENOMIC DNA]</scope>
    <source>
        <strain evidence="8 9">L51</strain>
    </source>
</reference>
<dbReference type="InterPro" id="IPR044089">
    <property type="entry name" value="Alr1-like"/>
</dbReference>
<dbReference type="InterPro" id="IPR002523">
    <property type="entry name" value="MgTranspt_CorA/ZnTranspt_ZntB"/>
</dbReference>
<dbReference type="InterPro" id="IPR045863">
    <property type="entry name" value="CorA_TM1_TM2"/>
</dbReference>
<keyword evidence="5 7" id="KW-0472">Membrane</keyword>
<evidence type="ECO:0000256" key="2">
    <source>
        <dbReference type="ARBA" id="ARBA00009765"/>
    </source>
</evidence>
<dbReference type="Pfam" id="PF01544">
    <property type="entry name" value="CorA"/>
    <property type="match status" value="2"/>
</dbReference>
<dbReference type="Proteomes" id="UP001448207">
    <property type="component" value="Unassembled WGS sequence"/>
</dbReference>
<evidence type="ECO:0000256" key="6">
    <source>
        <dbReference type="SAM" id="MobiDB-lite"/>
    </source>
</evidence>
<dbReference type="InterPro" id="IPR045861">
    <property type="entry name" value="CorA_cytoplasmic_dom"/>
</dbReference>
<keyword evidence="4 7" id="KW-1133">Transmembrane helix</keyword>
<evidence type="ECO:0000256" key="3">
    <source>
        <dbReference type="ARBA" id="ARBA00022692"/>
    </source>
</evidence>
<feature type="compositionally biased region" description="Low complexity" evidence="6">
    <location>
        <begin position="352"/>
        <end position="361"/>
    </location>
</feature>
<dbReference type="SUPFAM" id="SSF143865">
    <property type="entry name" value="CorA soluble domain-like"/>
    <property type="match status" value="1"/>
</dbReference>
<evidence type="ECO:0000256" key="5">
    <source>
        <dbReference type="ARBA" id="ARBA00023136"/>
    </source>
</evidence>
<evidence type="ECO:0008006" key="10">
    <source>
        <dbReference type="Google" id="ProtNLM"/>
    </source>
</evidence>
<feature type="compositionally biased region" description="Low complexity" evidence="6">
    <location>
        <begin position="306"/>
        <end position="319"/>
    </location>
</feature>
<dbReference type="Gene3D" id="1.20.58.340">
    <property type="entry name" value="Magnesium transport protein CorA, transmembrane region"/>
    <property type="match status" value="2"/>
</dbReference>
<evidence type="ECO:0000256" key="4">
    <source>
        <dbReference type="ARBA" id="ARBA00022989"/>
    </source>
</evidence>
<accession>A0ABR3ALZ9</accession>
<dbReference type="SUPFAM" id="SSF144083">
    <property type="entry name" value="Magnesium transport protein CorA, transmembrane region"/>
    <property type="match status" value="1"/>
</dbReference>
<feature type="compositionally biased region" description="Basic residues" evidence="6">
    <location>
        <begin position="333"/>
        <end position="351"/>
    </location>
</feature>
<feature type="region of interest" description="Disordered" evidence="6">
    <location>
        <begin position="299"/>
        <end position="319"/>
    </location>
</feature>
<sequence>MTSTKNKNMPSSSYKRRVISEMETYITDITQAKPNEAPKGLNKTSVEISKNTISDPVVDKRLSLYGDPREKLHNDEYNERYTYYHSDIGCIPGKNLLELAGSPNALNDLLAKENYWININSPSSEELKEITRIFGVHSITAQVIMANEVRVKCDIYKNYMFSCYRTLKQEDDSISTNLYCLLYKRFLLTIHYGEAPQLIPVCRRIERLKSYIVITSDWINYAILNEIVDSLAPSVHQTETRVNQIEEDVLHFRGQDSFTILSRIGLCRKEIAKIHRLVEIKEDIVRTLTKRLKDSKRRIANHHGSRYGSFSSTSSSDSSNFWNVKGVAAWQGHHNHNQNPNHHHQQHHHQHQQQQLQQQSPPQSPQLPPLATATGGGIGTGHYGLNSPPSIPVNSKELLVIPDVPLYLGDVQDHILAMLNGLSHHEAVLARSHSNYLAHVSNNLTKAANSTNEVVGRLTIIATVFVPINVVVGLWGMNVSVPGGYDNDFVHFACIICSIIGYGICALIVASRYCRLPARVKTA</sequence>
<comment type="similarity">
    <text evidence="2">Belongs to the CorA metal ion transporter (MIT) (TC 1.A.35) family.</text>
</comment>
<protein>
    <recommendedName>
        <fullName evidence="10">Cora-domain-containing protein</fullName>
    </recommendedName>
</protein>
<feature type="transmembrane region" description="Helical" evidence="7">
    <location>
        <begin position="454"/>
        <end position="477"/>
    </location>
</feature>
<keyword evidence="9" id="KW-1185">Reference proteome</keyword>
<comment type="caution">
    <text evidence="8">The sequence shown here is derived from an EMBL/GenBank/DDBJ whole genome shotgun (WGS) entry which is preliminary data.</text>
</comment>
<dbReference type="CDD" id="cd12829">
    <property type="entry name" value="Alr1p-like"/>
    <property type="match status" value="1"/>
</dbReference>
<evidence type="ECO:0000313" key="8">
    <source>
        <dbReference type="EMBL" id="KAL0076859.1"/>
    </source>
</evidence>
<proteinExistence type="inferred from homology"/>